<dbReference type="EMBL" id="CACSLK010002554">
    <property type="protein sequence ID" value="CAA0808237.1"/>
    <property type="molecule type" value="Genomic_DNA"/>
</dbReference>
<evidence type="ECO:0000256" key="1">
    <source>
        <dbReference type="SAM" id="MobiDB-lite"/>
    </source>
</evidence>
<reference evidence="2" key="1">
    <citation type="submission" date="2019-12" db="EMBL/GenBank/DDBJ databases">
        <authorList>
            <person name="Scholes J."/>
        </authorList>
    </citation>
    <scope>NUCLEOTIDE SEQUENCE</scope>
</reference>
<comment type="caution">
    <text evidence="2">The sequence shown here is derived from an EMBL/GenBank/DDBJ whole genome shotgun (WGS) entry which is preliminary data.</text>
</comment>
<keyword evidence="3" id="KW-1185">Reference proteome</keyword>
<accession>A0A9N7MMW7</accession>
<evidence type="ECO:0000313" key="2">
    <source>
        <dbReference type="EMBL" id="CAA0808237.1"/>
    </source>
</evidence>
<gene>
    <name evidence="2" type="ORF">SHERM_10599</name>
</gene>
<dbReference type="Proteomes" id="UP001153555">
    <property type="component" value="Unassembled WGS sequence"/>
</dbReference>
<proteinExistence type="predicted"/>
<dbReference type="AlphaFoldDB" id="A0A9N7MMW7"/>
<evidence type="ECO:0000313" key="3">
    <source>
        <dbReference type="Proteomes" id="UP001153555"/>
    </source>
</evidence>
<feature type="non-terminal residue" evidence="2">
    <location>
        <position position="58"/>
    </location>
</feature>
<protein>
    <submittedName>
        <fullName evidence="2">Uncharacterized protein</fullName>
    </submittedName>
</protein>
<name>A0A9N7MMW7_STRHE</name>
<organism evidence="2 3">
    <name type="scientific">Striga hermonthica</name>
    <name type="common">Purple witchweed</name>
    <name type="synonym">Buchnera hermonthica</name>
    <dbReference type="NCBI Taxonomy" id="68872"/>
    <lineage>
        <taxon>Eukaryota</taxon>
        <taxon>Viridiplantae</taxon>
        <taxon>Streptophyta</taxon>
        <taxon>Embryophyta</taxon>
        <taxon>Tracheophyta</taxon>
        <taxon>Spermatophyta</taxon>
        <taxon>Magnoliopsida</taxon>
        <taxon>eudicotyledons</taxon>
        <taxon>Gunneridae</taxon>
        <taxon>Pentapetalae</taxon>
        <taxon>asterids</taxon>
        <taxon>lamiids</taxon>
        <taxon>Lamiales</taxon>
        <taxon>Orobanchaceae</taxon>
        <taxon>Buchnereae</taxon>
        <taxon>Striga</taxon>
    </lineage>
</organism>
<feature type="non-terminal residue" evidence="2">
    <location>
        <position position="1"/>
    </location>
</feature>
<feature type="region of interest" description="Disordered" evidence="1">
    <location>
        <begin position="33"/>
        <end position="58"/>
    </location>
</feature>
<sequence>IKGHTALNNGSAYRRTYSSQRYGLSSGLREIATQGHRRRTYSSQQRGQPFEGHTALNE</sequence>